<dbReference type="InterPro" id="IPR001867">
    <property type="entry name" value="OmpR/PhoB-type_DNA-bd"/>
</dbReference>
<feature type="domain" description="OmpR/PhoB-type" evidence="9">
    <location>
        <begin position="118"/>
        <end position="212"/>
    </location>
</feature>
<evidence type="ECO:0000256" key="3">
    <source>
        <dbReference type="ARBA" id="ARBA00023015"/>
    </source>
</evidence>
<feature type="domain" description="Response regulatory" evidence="8">
    <location>
        <begin position="2"/>
        <end position="113"/>
    </location>
</feature>
<evidence type="ECO:0000256" key="1">
    <source>
        <dbReference type="ARBA" id="ARBA00022553"/>
    </source>
</evidence>
<dbReference type="PANTHER" id="PTHR48111:SF21">
    <property type="entry name" value="DNA-BINDING DUAL MASTER TRANSCRIPTIONAL REGULATOR RPAA"/>
    <property type="match status" value="1"/>
</dbReference>
<keyword evidence="4 7" id="KW-0238">DNA-binding</keyword>
<dbReference type="RefSeq" id="WP_274688746.1">
    <property type="nucleotide sequence ID" value="NZ_JAPMOU010000010.1"/>
</dbReference>
<dbReference type="Proteomes" id="UP001528823">
    <property type="component" value="Unassembled WGS sequence"/>
</dbReference>
<dbReference type="Pfam" id="PF00486">
    <property type="entry name" value="Trans_reg_C"/>
    <property type="match status" value="1"/>
</dbReference>
<comment type="caution">
    <text evidence="10">The sequence shown here is derived from an EMBL/GenBank/DDBJ whole genome shotgun (WGS) entry which is preliminary data.</text>
</comment>
<evidence type="ECO:0000259" key="8">
    <source>
        <dbReference type="PROSITE" id="PS50110"/>
    </source>
</evidence>
<dbReference type="Gene3D" id="3.40.50.2300">
    <property type="match status" value="1"/>
</dbReference>
<evidence type="ECO:0000256" key="4">
    <source>
        <dbReference type="ARBA" id="ARBA00023125"/>
    </source>
</evidence>
<dbReference type="InterPro" id="IPR016032">
    <property type="entry name" value="Sig_transdc_resp-reg_C-effctor"/>
</dbReference>
<dbReference type="PROSITE" id="PS51755">
    <property type="entry name" value="OMPR_PHOB"/>
    <property type="match status" value="1"/>
</dbReference>
<dbReference type="SMART" id="SM00448">
    <property type="entry name" value="REC"/>
    <property type="match status" value="1"/>
</dbReference>
<dbReference type="InterPro" id="IPR036388">
    <property type="entry name" value="WH-like_DNA-bd_sf"/>
</dbReference>
<keyword evidence="11" id="KW-1185">Reference proteome</keyword>
<keyword evidence="3" id="KW-0805">Transcription regulation</keyword>
<proteinExistence type="predicted"/>
<dbReference type="InterPro" id="IPR011006">
    <property type="entry name" value="CheY-like_superfamily"/>
</dbReference>
<protein>
    <submittedName>
        <fullName evidence="10">Response regulator transcription factor</fullName>
    </submittedName>
</protein>
<evidence type="ECO:0000313" key="10">
    <source>
        <dbReference type="EMBL" id="MDE1462398.1"/>
    </source>
</evidence>
<evidence type="ECO:0000256" key="7">
    <source>
        <dbReference type="PROSITE-ProRule" id="PRU01091"/>
    </source>
</evidence>
<evidence type="ECO:0000256" key="6">
    <source>
        <dbReference type="PROSITE-ProRule" id="PRU00169"/>
    </source>
</evidence>
<dbReference type="EMBL" id="JAPMOU010000010">
    <property type="protein sequence ID" value="MDE1462398.1"/>
    <property type="molecule type" value="Genomic_DNA"/>
</dbReference>
<dbReference type="SUPFAM" id="SSF52172">
    <property type="entry name" value="CheY-like"/>
    <property type="match status" value="1"/>
</dbReference>
<accession>A0ABT5U7P5</accession>
<dbReference type="SUPFAM" id="SSF46894">
    <property type="entry name" value="C-terminal effector domain of the bipartite response regulators"/>
    <property type="match status" value="1"/>
</dbReference>
<keyword evidence="1" id="KW-0597">Phosphoprotein</keyword>
<feature type="DNA-binding region" description="OmpR/PhoB-type" evidence="7">
    <location>
        <begin position="118"/>
        <end position="212"/>
    </location>
</feature>
<keyword evidence="2" id="KW-0902">Two-component regulatory system</keyword>
<dbReference type="Gene3D" id="1.10.10.10">
    <property type="entry name" value="Winged helix-like DNA-binding domain superfamily/Winged helix DNA-binding domain"/>
    <property type="match status" value="1"/>
</dbReference>
<evidence type="ECO:0000259" key="9">
    <source>
        <dbReference type="PROSITE" id="PS51755"/>
    </source>
</evidence>
<dbReference type="InterPro" id="IPR039420">
    <property type="entry name" value="WalR-like"/>
</dbReference>
<name>A0ABT5U7P5_9GAMM</name>
<dbReference type="InterPro" id="IPR001789">
    <property type="entry name" value="Sig_transdc_resp-reg_receiver"/>
</dbReference>
<evidence type="ECO:0000256" key="2">
    <source>
        <dbReference type="ARBA" id="ARBA00023012"/>
    </source>
</evidence>
<evidence type="ECO:0000256" key="5">
    <source>
        <dbReference type="ARBA" id="ARBA00023163"/>
    </source>
</evidence>
<sequence length="212" mass="24206">MKVLLVESNKNLGRKLYSFLNQNNYICTYTNSLIAIEKQWLDTDIAVISRDLPEEDSLGLIPRLLSTKAIPIIITSHKNSVEDRIASYRAGIRDYLAKPFCENELLVRIAAQLRPLGESEIIYGDIKISLSSNTAFYLEEKINLSQKEIKLLAFFVSHPNRLCSRDEILKKVWGYKSLPSTRTVDNHILSLRKKIPVLQIETIRGGGYKLIK</sequence>
<gene>
    <name evidence="10" type="ORF">ORQ98_10485</name>
</gene>
<dbReference type="SMART" id="SM00862">
    <property type="entry name" value="Trans_reg_C"/>
    <property type="match status" value="1"/>
</dbReference>
<keyword evidence="5" id="KW-0804">Transcription</keyword>
<dbReference type="PROSITE" id="PS50110">
    <property type="entry name" value="RESPONSE_REGULATORY"/>
    <property type="match status" value="1"/>
</dbReference>
<dbReference type="CDD" id="cd00383">
    <property type="entry name" value="trans_reg_C"/>
    <property type="match status" value="1"/>
</dbReference>
<dbReference type="PANTHER" id="PTHR48111">
    <property type="entry name" value="REGULATOR OF RPOS"/>
    <property type="match status" value="1"/>
</dbReference>
<evidence type="ECO:0000313" key="11">
    <source>
        <dbReference type="Proteomes" id="UP001528823"/>
    </source>
</evidence>
<reference evidence="10 11" key="1">
    <citation type="submission" date="2022-11" db="EMBL/GenBank/DDBJ databases">
        <title>Spartinivicinus poritis sp. nov., isolated from scleractinian coral Porites lutea.</title>
        <authorList>
            <person name="Zhang G."/>
            <person name="Cai L."/>
            <person name="Wei Q."/>
        </authorList>
    </citation>
    <scope>NUCLEOTIDE SEQUENCE [LARGE SCALE GENOMIC DNA]</scope>
    <source>
        <strain evidence="10 11">A2-2</strain>
    </source>
</reference>
<comment type="caution">
    <text evidence="6">Lacks conserved residue(s) required for the propagation of feature annotation.</text>
</comment>
<dbReference type="Pfam" id="PF00072">
    <property type="entry name" value="Response_reg"/>
    <property type="match status" value="1"/>
</dbReference>
<organism evidence="10 11">
    <name type="scientific">Spartinivicinus poritis</name>
    <dbReference type="NCBI Taxonomy" id="2994640"/>
    <lineage>
        <taxon>Bacteria</taxon>
        <taxon>Pseudomonadati</taxon>
        <taxon>Pseudomonadota</taxon>
        <taxon>Gammaproteobacteria</taxon>
        <taxon>Oceanospirillales</taxon>
        <taxon>Zooshikellaceae</taxon>
        <taxon>Spartinivicinus</taxon>
    </lineage>
</organism>